<dbReference type="EMBL" id="FOFO01000020">
    <property type="protein sequence ID" value="SEQ20292.1"/>
    <property type="molecule type" value="Genomic_DNA"/>
</dbReference>
<feature type="transmembrane region" description="Helical" evidence="1">
    <location>
        <begin position="40"/>
        <end position="59"/>
    </location>
</feature>
<protein>
    <submittedName>
        <fullName evidence="2">Uncharacterized protein</fullName>
    </submittedName>
</protein>
<evidence type="ECO:0000313" key="3">
    <source>
        <dbReference type="Proteomes" id="UP000199496"/>
    </source>
</evidence>
<evidence type="ECO:0000313" key="2">
    <source>
        <dbReference type="EMBL" id="SEQ20292.1"/>
    </source>
</evidence>
<organism evidence="2 3">
    <name type="scientific">Ectothiorhodospira magna</name>
    <dbReference type="NCBI Taxonomy" id="867345"/>
    <lineage>
        <taxon>Bacteria</taxon>
        <taxon>Pseudomonadati</taxon>
        <taxon>Pseudomonadota</taxon>
        <taxon>Gammaproteobacteria</taxon>
        <taxon>Chromatiales</taxon>
        <taxon>Ectothiorhodospiraceae</taxon>
        <taxon>Ectothiorhodospira</taxon>
    </lineage>
</organism>
<feature type="transmembrane region" description="Helical" evidence="1">
    <location>
        <begin position="66"/>
        <end position="90"/>
    </location>
</feature>
<accession>A0A1H9E3X4</accession>
<keyword evidence="1" id="KW-0812">Transmembrane</keyword>
<dbReference type="AlphaFoldDB" id="A0A1H9E3X4"/>
<sequence>MLTWFAILVSVLTIVVGVWSSCLSSQWSRVSSSVTQAQDIFWVRVLGVSLTVFILERIWRVEQGGLILGFVIWWLAMGPIVALVSIFAAMGLRESVLAMMDVERPRAGSL</sequence>
<proteinExistence type="predicted"/>
<keyword evidence="1" id="KW-0472">Membrane</keyword>
<gene>
    <name evidence="2" type="ORF">SAMN05421693_1207</name>
</gene>
<keyword evidence="1" id="KW-1133">Transmembrane helix</keyword>
<reference evidence="2 3" key="1">
    <citation type="submission" date="2016-10" db="EMBL/GenBank/DDBJ databases">
        <authorList>
            <person name="de Groot N.N."/>
        </authorList>
    </citation>
    <scope>NUCLEOTIDE SEQUENCE [LARGE SCALE GENOMIC DNA]</scope>
    <source>
        <strain evidence="2 3">B7-7</strain>
    </source>
</reference>
<dbReference type="RefSeq" id="WP_090207710.1">
    <property type="nucleotide sequence ID" value="NZ_FOFO01000020.1"/>
</dbReference>
<dbReference type="Proteomes" id="UP000199496">
    <property type="component" value="Unassembled WGS sequence"/>
</dbReference>
<keyword evidence="3" id="KW-1185">Reference proteome</keyword>
<dbReference type="OrthoDB" id="5796423at2"/>
<evidence type="ECO:0000256" key="1">
    <source>
        <dbReference type="SAM" id="Phobius"/>
    </source>
</evidence>
<name>A0A1H9E3X4_9GAMM</name>